<dbReference type="Gene3D" id="3.30.230.10">
    <property type="match status" value="1"/>
</dbReference>
<gene>
    <name evidence="8" type="primary">rps5</name>
    <name evidence="11" type="ORF">AKJ42_02840</name>
</gene>
<dbReference type="GO" id="GO:0022627">
    <property type="term" value="C:cytosolic small ribosomal subunit"/>
    <property type="evidence" value="ECO:0007669"/>
    <property type="project" value="TreeGrafter"/>
</dbReference>
<keyword evidence="4 8" id="KW-0689">Ribosomal protein</keyword>
<evidence type="ECO:0000256" key="2">
    <source>
        <dbReference type="ARBA" id="ARBA00022730"/>
    </source>
</evidence>
<proteinExistence type="inferred from homology"/>
<keyword evidence="5 8" id="KW-0687">Ribonucleoprotein</keyword>
<dbReference type="GO" id="GO:0019843">
    <property type="term" value="F:rRNA binding"/>
    <property type="evidence" value="ECO:0007669"/>
    <property type="project" value="UniProtKB-UniRule"/>
</dbReference>
<evidence type="ECO:0000259" key="10">
    <source>
        <dbReference type="PROSITE" id="PS50881"/>
    </source>
</evidence>
<dbReference type="InterPro" id="IPR047866">
    <property type="entry name" value="Ribosomal_uS5_arc"/>
</dbReference>
<dbReference type="InterPro" id="IPR000851">
    <property type="entry name" value="Ribosomal_uS5"/>
</dbReference>
<dbReference type="InterPro" id="IPR014721">
    <property type="entry name" value="Ribsml_uS5_D2-typ_fold_subgr"/>
</dbReference>
<dbReference type="InterPro" id="IPR005324">
    <property type="entry name" value="Ribosomal_uS5_C"/>
</dbReference>
<dbReference type="Pfam" id="PF03719">
    <property type="entry name" value="Ribosomal_S5_C"/>
    <property type="match status" value="1"/>
</dbReference>
<evidence type="ECO:0000256" key="9">
    <source>
        <dbReference type="RuleBase" id="RU003823"/>
    </source>
</evidence>
<dbReference type="PROSITE" id="PS00585">
    <property type="entry name" value="RIBOSOMAL_S5"/>
    <property type="match status" value="1"/>
</dbReference>
<dbReference type="PROSITE" id="PS50881">
    <property type="entry name" value="S5_DSRBD"/>
    <property type="match status" value="1"/>
</dbReference>
<comment type="function">
    <text evidence="8">With S4 and S12 plays an important role in translational accuracy.</text>
</comment>
<dbReference type="AlphaFoldDB" id="A0A133UZN2"/>
<evidence type="ECO:0000256" key="8">
    <source>
        <dbReference type="HAMAP-Rule" id="MF_01307"/>
    </source>
</evidence>
<dbReference type="HAMAP" id="MF_01307_A">
    <property type="entry name" value="Ribosomal_uS5_A"/>
    <property type="match status" value="1"/>
</dbReference>
<dbReference type="PANTHER" id="PTHR13718:SF4">
    <property type="entry name" value="40S RIBOSOMAL PROTEIN S2"/>
    <property type="match status" value="1"/>
</dbReference>
<dbReference type="EMBL" id="LHXW01000032">
    <property type="protein sequence ID" value="KXA99640.1"/>
    <property type="molecule type" value="Genomic_DNA"/>
</dbReference>
<evidence type="ECO:0000313" key="12">
    <source>
        <dbReference type="Proteomes" id="UP000070520"/>
    </source>
</evidence>
<keyword evidence="3 8" id="KW-0694">RNA-binding</keyword>
<evidence type="ECO:0000313" key="11">
    <source>
        <dbReference type="EMBL" id="KXA99640.1"/>
    </source>
</evidence>
<comment type="similarity">
    <text evidence="1 8 9">Belongs to the universal ribosomal protein uS5 family.</text>
</comment>
<evidence type="ECO:0000256" key="7">
    <source>
        <dbReference type="ARBA" id="ARBA00035255"/>
    </source>
</evidence>
<evidence type="ECO:0000256" key="4">
    <source>
        <dbReference type="ARBA" id="ARBA00022980"/>
    </source>
</evidence>
<protein>
    <recommendedName>
        <fullName evidence="7 8">Small ribosomal subunit protein uS5</fullName>
    </recommendedName>
</protein>
<evidence type="ECO:0000256" key="3">
    <source>
        <dbReference type="ARBA" id="ARBA00022884"/>
    </source>
</evidence>
<reference evidence="11 12" key="1">
    <citation type="journal article" date="2016" name="Sci. Rep.">
        <title>Metabolic traits of an uncultured archaeal lineage -MSBL1- from brine pools of the Red Sea.</title>
        <authorList>
            <person name="Mwirichia R."/>
            <person name="Alam I."/>
            <person name="Rashid M."/>
            <person name="Vinu M."/>
            <person name="Ba-Alawi W."/>
            <person name="Anthony Kamau A."/>
            <person name="Kamanda Ngugi D."/>
            <person name="Goker M."/>
            <person name="Klenk H.P."/>
            <person name="Bajic V."/>
            <person name="Stingl U."/>
        </authorList>
    </citation>
    <scope>NUCLEOTIDE SEQUENCE [LARGE SCALE GENOMIC DNA]</scope>
    <source>
        <strain evidence="11">SCGC-AAA261C02</strain>
    </source>
</reference>
<dbReference type="FunFam" id="3.30.230.10:FF:000004">
    <property type="entry name" value="40S ribosomal protein S2"/>
    <property type="match status" value="1"/>
</dbReference>
<accession>A0A133UZN2</accession>
<dbReference type="GO" id="GO:0003735">
    <property type="term" value="F:structural constituent of ribosome"/>
    <property type="evidence" value="ECO:0007669"/>
    <property type="project" value="UniProtKB-UniRule"/>
</dbReference>
<dbReference type="SUPFAM" id="SSF54211">
    <property type="entry name" value="Ribosomal protein S5 domain 2-like"/>
    <property type="match status" value="1"/>
</dbReference>
<dbReference type="Pfam" id="PF00333">
    <property type="entry name" value="Ribosomal_S5"/>
    <property type="match status" value="1"/>
</dbReference>
<organism evidence="11 12">
    <name type="scientific">candidate division MSBL1 archaeon SCGC-AAA261C02</name>
    <dbReference type="NCBI Taxonomy" id="1698272"/>
    <lineage>
        <taxon>Archaea</taxon>
        <taxon>Methanobacteriati</taxon>
        <taxon>Methanobacteriota</taxon>
        <taxon>candidate division MSBL1</taxon>
    </lineage>
</organism>
<dbReference type="SUPFAM" id="SSF54768">
    <property type="entry name" value="dsRNA-binding domain-like"/>
    <property type="match status" value="1"/>
</dbReference>
<dbReference type="Proteomes" id="UP000070520">
    <property type="component" value="Unassembled WGS sequence"/>
</dbReference>
<comment type="subunit">
    <text evidence="6 8">Part of the 30S ribosomal subunit. Contacts protein S4.</text>
</comment>
<keyword evidence="12" id="KW-1185">Reference proteome</keyword>
<feature type="domain" description="S5 DRBM" evidence="10">
    <location>
        <begin position="50"/>
        <end position="113"/>
    </location>
</feature>
<comment type="caution">
    <text evidence="11">The sequence shown here is derived from an EMBL/GenBank/DDBJ whole genome shotgun (WGS) entry which is preliminary data.</text>
</comment>
<dbReference type="PATRIC" id="fig|1698272.3.peg.476"/>
<dbReference type="GO" id="GO:0006412">
    <property type="term" value="P:translation"/>
    <property type="evidence" value="ECO:0007669"/>
    <property type="project" value="UniProtKB-UniRule"/>
</dbReference>
<dbReference type="InterPro" id="IPR020568">
    <property type="entry name" value="Ribosomal_Su5_D2-typ_SF"/>
</dbReference>
<evidence type="ECO:0000256" key="1">
    <source>
        <dbReference type="ARBA" id="ARBA00008945"/>
    </source>
</evidence>
<dbReference type="InterPro" id="IPR018192">
    <property type="entry name" value="Ribosomal_uS5_N_CS"/>
</dbReference>
<comment type="domain">
    <text evidence="8">The N-terminal domain interacts with the head of the 30S subunit; the C-terminal domain interacts with the body and contacts protein S4. The interaction surface between S4 and S5 is involved in control of translational fidelity.</text>
</comment>
<evidence type="ECO:0000256" key="6">
    <source>
        <dbReference type="ARBA" id="ARBA00025844"/>
    </source>
</evidence>
<evidence type="ECO:0000256" key="5">
    <source>
        <dbReference type="ARBA" id="ARBA00023274"/>
    </source>
</evidence>
<dbReference type="PANTHER" id="PTHR13718">
    <property type="entry name" value="RIBOSOMAL S SUBUNIT"/>
    <property type="match status" value="1"/>
</dbReference>
<name>A0A133UZN2_9EURY</name>
<keyword evidence="2 8" id="KW-0699">rRNA-binding</keyword>
<sequence>MENPELEDWIPKTGIGRKVKEGEVTDLSQILRSGKRPREPEIIDALVPDLDEEILGVNLVQRMHRSGRRIQFRVTTVVGNEDGIVGVAHASGREVGPSIRKSITTAKLNVIEIVRGCGSWECGCSRPHSLPYEVSGSKGSVEITLKPAPRGLGLAAAEVPRLILEKAGVGDVWTRTSGKTRTTINFALATFDALNQAAKMEVRGTYAERIQIGEVGEELE</sequence>
<dbReference type="InterPro" id="IPR005711">
    <property type="entry name" value="Ribosomal_uS5_euk/arc"/>
</dbReference>
<dbReference type="InterPro" id="IPR013810">
    <property type="entry name" value="Ribosomal_uS5_N"/>
</dbReference>
<dbReference type="NCBIfam" id="NF003125">
    <property type="entry name" value="PRK04044.1"/>
    <property type="match status" value="1"/>
</dbReference>
<dbReference type="Gene3D" id="3.30.160.20">
    <property type="match status" value="1"/>
</dbReference>
<dbReference type="NCBIfam" id="TIGR01020">
    <property type="entry name" value="uS5_euk_arch"/>
    <property type="match status" value="1"/>
</dbReference>